<evidence type="ECO:0000256" key="5">
    <source>
        <dbReference type="ARBA" id="ARBA00022490"/>
    </source>
</evidence>
<dbReference type="HAMAP" id="MF_00318">
    <property type="entry name" value="Enolase"/>
    <property type="match status" value="1"/>
</dbReference>
<evidence type="ECO:0000256" key="2">
    <source>
        <dbReference type="ARBA" id="ARBA00009604"/>
    </source>
</evidence>
<proteinExistence type="inferred from homology"/>
<dbReference type="Pfam" id="PF03952">
    <property type="entry name" value="Enolase_N"/>
    <property type="match status" value="1"/>
</dbReference>
<dbReference type="UniPathway" id="UPA00109">
    <property type="reaction ID" value="UER00187"/>
</dbReference>
<dbReference type="SMART" id="SM01193">
    <property type="entry name" value="Enolase_N"/>
    <property type="match status" value="1"/>
</dbReference>
<organism evidence="18 19">
    <name type="scientific">Exiguobacterium aurantiacum</name>
    <dbReference type="NCBI Taxonomy" id="33987"/>
    <lineage>
        <taxon>Bacteria</taxon>
        <taxon>Bacillati</taxon>
        <taxon>Bacillota</taxon>
        <taxon>Bacilli</taxon>
        <taxon>Bacillales</taxon>
        <taxon>Bacillales Family XII. Incertae Sedis</taxon>
        <taxon>Exiguobacterium</taxon>
    </lineage>
</organism>
<dbReference type="PROSITE" id="PS00164">
    <property type="entry name" value="ENOLASE"/>
    <property type="match status" value="1"/>
</dbReference>
<dbReference type="EMBL" id="UGGP01000001">
    <property type="protein sequence ID" value="STO07567.1"/>
    <property type="molecule type" value="Genomic_DNA"/>
</dbReference>
<dbReference type="PIRSF" id="PIRSF001400">
    <property type="entry name" value="Enolase"/>
    <property type="match status" value="1"/>
</dbReference>
<dbReference type="GO" id="GO:0005576">
    <property type="term" value="C:extracellular region"/>
    <property type="evidence" value="ECO:0007669"/>
    <property type="project" value="UniProtKB-SubCell"/>
</dbReference>
<evidence type="ECO:0000256" key="13">
    <source>
        <dbReference type="PIRSR" id="PIRSR001400-1"/>
    </source>
</evidence>
<dbReference type="InterPro" id="IPR000941">
    <property type="entry name" value="Enolase"/>
</dbReference>
<feature type="binding site" evidence="14">
    <location>
        <position position="164"/>
    </location>
    <ligand>
        <name>substrate</name>
    </ligand>
</feature>
<evidence type="ECO:0000256" key="9">
    <source>
        <dbReference type="ARBA" id="ARBA00023152"/>
    </source>
</evidence>
<feature type="binding site" evidence="12">
    <location>
        <position position="390"/>
    </location>
    <ligand>
        <name>(2R)-2-phosphoglycerate</name>
        <dbReference type="ChEBI" id="CHEBI:58289"/>
    </ligand>
</feature>
<name>A0A377FRV9_9BACL</name>
<dbReference type="GO" id="GO:0006096">
    <property type="term" value="P:glycolytic process"/>
    <property type="evidence" value="ECO:0007669"/>
    <property type="project" value="UniProtKB-UniRule"/>
</dbReference>
<dbReference type="PANTHER" id="PTHR11902:SF1">
    <property type="entry name" value="ENOLASE"/>
    <property type="match status" value="1"/>
</dbReference>
<dbReference type="Proteomes" id="UP000254060">
    <property type="component" value="Unassembled WGS sequence"/>
</dbReference>
<protein>
    <recommendedName>
        <fullName evidence="4 12">Enolase</fullName>
        <ecNumber evidence="3 12">4.2.1.11</ecNumber>
    </recommendedName>
    <alternativeName>
        <fullName evidence="12">2-phospho-D-glycerate hydro-lyase</fullName>
    </alternativeName>
    <alternativeName>
        <fullName evidence="12">2-phosphoglycerate dehydratase</fullName>
    </alternativeName>
</protein>
<dbReference type="Pfam" id="PF00113">
    <property type="entry name" value="Enolase_C"/>
    <property type="match status" value="1"/>
</dbReference>
<dbReference type="OrthoDB" id="9804716at2"/>
<evidence type="ECO:0000256" key="4">
    <source>
        <dbReference type="ARBA" id="ARBA00017068"/>
    </source>
</evidence>
<dbReference type="FunFam" id="3.30.390.10:FF:000001">
    <property type="entry name" value="Enolase"/>
    <property type="match status" value="1"/>
</dbReference>
<dbReference type="Gene3D" id="3.30.390.10">
    <property type="entry name" value="Enolase-like, N-terminal domain"/>
    <property type="match status" value="1"/>
</dbReference>
<evidence type="ECO:0000256" key="14">
    <source>
        <dbReference type="PIRSR" id="PIRSR001400-2"/>
    </source>
</evidence>
<feature type="binding site" evidence="14">
    <location>
        <position position="314"/>
    </location>
    <ligand>
        <name>substrate</name>
    </ligand>
</feature>
<comment type="function">
    <text evidence="12">Catalyzes the reversible conversion of 2-phosphoglycerate (2-PG) into phosphoenolpyruvate (PEP). It is essential for the degradation of carbohydrates via glycolysis.</text>
</comment>
<evidence type="ECO:0000313" key="18">
    <source>
        <dbReference type="EMBL" id="STO07567.1"/>
    </source>
</evidence>
<keyword evidence="10 12" id="KW-0456">Lyase</keyword>
<dbReference type="SFLD" id="SFLDS00001">
    <property type="entry name" value="Enolase"/>
    <property type="match status" value="1"/>
</dbReference>
<comment type="catalytic activity">
    <reaction evidence="11">
        <text>(2R)-2-phosphoglycerate = phosphoenolpyruvate + H2O</text>
        <dbReference type="Rhea" id="RHEA:10164"/>
        <dbReference type="ChEBI" id="CHEBI:15377"/>
        <dbReference type="ChEBI" id="CHEBI:58289"/>
        <dbReference type="ChEBI" id="CHEBI:58702"/>
        <dbReference type="EC" id="4.2.1.11"/>
    </reaction>
    <physiologicalReaction direction="left-to-right" evidence="11">
        <dbReference type="Rhea" id="RHEA:10165"/>
    </physiologicalReaction>
</comment>
<dbReference type="GO" id="GO:0000287">
    <property type="term" value="F:magnesium ion binding"/>
    <property type="evidence" value="ECO:0007669"/>
    <property type="project" value="UniProtKB-UniRule"/>
</dbReference>
<dbReference type="GO" id="GO:0000015">
    <property type="term" value="C:phosphopyruvate hydratase complex"/>
    <property type="evidence" value="ECO:0007669"/>
    <property type="project" value="InterPro"/>
</dbReference>
<evidence type="ECO:0000259" key="17">
    <source>
        <dbReference type="SMART" id="SM01193"/>
    </source>
</evidence>
<dbReference type="SFLD" id="SFLDG00178">
    <property type="entry name" value="enolase"/>
    <property type="match status" value="1"/>
</dbReference>
<feature type="binding site" evidence="12">
    <location>
        <position position="339"/>
    </location>
    <ligand>
        <name>(2R)-2-phosphoglycerate</name>
        <dbReference type="ChEBI" id="CHEBI:58289"/>
    </ligand>
</feature>
<feature type="domain" description="Enolase N-terminal" evidence="17">
    <location>
        <begin position="4"/>
        <end position="134"/>
    </location>
</feature>
<dbReference type="CDD" id="cd03313">
    <property type="entry name" value="enolase"/>
    <property type="match status" value="1"/>
</dbReference>
<feature type="binding site" evidence="12 15">
    <location>
        <position position="314"/>
    </location>
    <ligand>
        <name>Mg(2+)</name>
        <dbReference type="ChEBI" id="CHEBI:18420"/>
    </ligand>
</feature>
<sequence>MSMITEIYAREILDSRGNPTIEVEVFTEDGGFGRALVPSGASTGEHEAVELRDGDKSRYLGKGVLKAVANVNDTIAPELIGYDVFDQNALDAKMIELDGTKNKGKLGANAILGVSMAAAHAAADELGLPLYTYLGGFNAKTLPTPMMNIINGGSHADNNVDFQEFMIMPVGAPSFREALRMGAEVFHALKSVLSGMGLNTAVGDEGGFAPNLKSNEEAITVILEAIEKAGYKAGEDIYLAMDVASSEFYDKSTGKYELAGEGKSMTTAELVDFYAELVDKYPIISIEDGCDENDWDGFKLLTDKIGHKVQLVGDDLFVTNTEKLAEGIEKGISNSILIKVNQIGTLTETFDAIEMAKKAGYTAVISHRSGETEDATIADIAVATNAGQIKTGSLSRTDRIAKYNQLLRIEDMLGDVAKYDGIKSFYNLKK</sequence>
<dbReference type="SMART" id="SM01192">
    <property type="entry name" value="Enolase_C"/>
    <property type="match status" value="1"/>
</dbReference>
<feature type="binding site" evidence="12">
    <location>
        <position position="369"/>
    </location>
    <ligand>
        <name>(2R)-2-phosphoglycerate</name>
        <dbReference type="ChEBI" id="CHEBI:58289"/>
    </ligand>
</feature>
<feature type="binding site" evidence="14">
    <location>
        <position position="287"/>
    </location>
    <ligand>
        <name>substrate</name>
    </ligand>
</feature>
<dbReference type="NCBIfam" id="TIGR01060">
    <property type="entry name" value="eno"/>
    <property type="match status" value="1"/>
</dbReference>
<feature type="domain" description="Enolase C-terminal TIM barrel" evidence="16">
    <location>
        <begin position="139"/>
        <end position="427"/>
    </location>
</feature>
<evidence type="ECO:0000256" key="1">
    <source>
        <dbReference type="ARBA" id="ARBA00005031"/>
    </source>
</evidence>
<feature type="binding site" evidence="12">
    <location>
        <position position="368"/>
    </location>
    <ligand>
        <name>(2R)-2-phosphoglycerate</name>
        <dbReference type="ChEBI" id="CHEBI:58289"/>
    </ligand>
</feature>
<evidence type="ECO:0000256" key="15">
    <source>
        <dbReference type="PIRSR" id="PIRSR001400-3"/>
    </source>
</evidence>
<dbReference type="SUPFAM" id="SSF51604">
    <property type="entry name" value="Enolase C-terminal domain-like"/>
    <property type="match status" value="1"/>
</dbReference>
<evidence type="ECO:0000256" key="11">
    <source>
        <dbReference type="ARBA" id="ARBA00048951"/>
    </source>
</evidence>
<evidence type="ECO:0000313" key="19">
    <source>
        <dbReference type="Proteomes" id="UP000254060"/>
    </source>
</evidence>
<comment type="subcellular location">
    <subcellularLocation>
        <location evidence="12">Cytoplasm</location>
    </subcellularLocation>
    <subcellularLocation>
        <location evidence="12">Secreted</location>
    </subcellularLocation>
    <subcellularLocation>
        <location evidence="12">Cell surface</location>
    </subcellularLocation>
    <text evidence="12">Fractions of enolase are present in both the cytoplasm and on the cell surface.</text>
</comment>
<dbReference type="InterPro" id="IPR036849">
    <property type="entry name" value="Enolase-like_C_sf"/>
</dbReference>
<dbReference type="InterPro" id="IPR020811">
    <property type="entry name" value="Enolase_N"/>
</dbReference>
<gene>
    <name evidence="12 18" type="primary">eno</name>
    <name evidence="18" type="ORF">NCTC13163_00916</name>
</gene>
<evidence type="ECO:0000256" key="6">
    <source>
        <dbReference type="ARBA" id="ARBA00022525"/>
    </source>
</evidence>
<dbReference type="AlphaFoldDB" id="A0A377FRV9"/>
<feature type="binding site" evidence="14">
    <location>
        <position position="155"/>
    </location>
    <ligand>
        <name>substrate</name>
    </ligand>
</feature>
<feature type="binding site" evidence="14">
    <location>
        <position position="390"/>
    </location>
    <ligand>
        <name>substrate</name>
    </ligand>
</feature>
<feature type="binding site" evidence="12">
    <location>
        <position position="163"/>
    </location>
    <ligand>
        <name>(2R)-2-phosphoglycerate</name>
        <dbReference type="ChEBI" id="CHEBI:58289"/>
    </ligand>
</feature>
<dbReference type="InterPro" id="IPR020810">
    <property type="entry name" value="Enolase_C"/>
</dbReference>
<dbReference type="STRING" id="1397694.GCA_000702585_01430"/>
<evidence type="ECO:0000256" key="7">
    <source>
        <dbReference type="ARBA" id="ARBA00022723"/>
    </source>
</evidence>
<dbReference type="GO" id="GO:0009986">
    <property type="term" value="C:cell surface"/>
    <property type="evidence" value="ECO:0007669"/>
    <property type="project" value="UniProtKB-SubCell"/>
</dbReference>
<dbReference type="GO" id="GO:0004634">
    <property type="term" value="F:phosphopyruvate hydratase activity"/>
    <property type="evidence" value="ECO:0007669"/>
    <property type="project" value="UniProtKB-UniRule"/>
</dbReference>
<keyword evidence="9 12" id="KW-0324">Glycolysis</keyword>
<dbReference type="InterPro" id="IPR020809">
    <property type="entry name" value="Enolase_CS"/>
</dbReference>
<feature type="active site" description="Proton donor" evidence="12 13">
    <location>
        <position position="205"/>
    </location>
</feature>
<evidence type="ECO:0000256" key="12">
    <source>
        <dbReference type="HAMAP-Rule" id="MF_00318"/>
    </source>
</evidence>
<evidence type="ECO:0000256" key="8">
    <source>
        <dbReference type="ARBA" id="ARBA00022842"/>
    </source>
</evidence>
<dbReference type="EC" id="4.2.1.11" evidence="3 12"/>
<dbReference type="SUPFAM" id="SSF54826">
    <property type="entry name" value="Enolase N-terminal domain-like"/>
    <property type="match status" value="1"/>
</dbReference>
<evidence type="ECO:0000256" key="3">
    <source>
        <dbReference type="ARBA" id="ARBA00012058"/>
    </source>
</evidence>
<keyword evidence="5 12" id="KW-0963">Cytoplasm</keyword>
<comment type="cofactor">
    <cofactor evidence="12">
        <name>Mg(2+)</name>
        <dbReference type="ChEBI" id="CHEBI:18420"/>
    </cofactor>
    <text evidence="12">Binds a second Mg(2+) ion via substrate during catalysis.</text>
</comment>
<evidence type="ECO:0000259" key="16">
    <source>
        <dbReference type="SMART" id="SM01192"/>
    </source>
</evidence>
<comment type="pathway">
    <text evidence="1 12">Carbohydrate degradation; glycolysis; pyruvate from D-glyceraldehyde 3-phosphate: step 4/5.</text>
</comment>
<reference evidence="18 19" key="1">
    <citation type="submission" date="2018-06" db="EMBL/GenBank/DDBJ databases">
        <authorList>
            <consortium name="Pathogen Informatics"/>
            <person name="Doyle S."/>
        </authorList>
    </citation>
    <scope>NUCLEOTIDE SEQUENCE [LARGE SCALE GENOMIC DNA]</scope>
    <source>
        <strain evidence="18 19">NCTC13163</strain>
    </source>
</reference>
<dbReference type="SFLD" id="SFLDF00002">
    <property type="entry name" value="enolase"/>
    <property type="match status" value="1"/>
</dbReference>
<dbReference type="InterPro" id="IPR029017">
    <property type="entry name" value="Enolase-like_N"/>
</dbReference>
<feature type="binding site" evidence="12 15">
    <location>
        <position position="242"/>
    </location>
    <ligand>
        <name>Mg(2+)</name>
        <dbReference type="ChEBI" id="CHEBI:18420"/>
    </ligand>
</feature>
<dbReference type="Gene3D" id="3.20.20.120">
    <property type="entry name" value="Enolase-like C-terminal domain"/>
    <property type="match status" value="1"/>
</dbReference>
<evidence type="ECO:0000256" key="10">
    <source>
        <dbReference type="ARBA" id="ARBA00023239"/>
    </source>
</evidence>
<feature type="active site" description="Proton acceptor" evidence="12 13">
    <location>
        <position position="339"/>
    </location>
</feature>
<dbReference type="RefSeq" id="WP_024370414.1">
    <property type="nucleotide sequence ID" value="NZ_UGGP01000001.1"/>
</dbReference>
<dbReference type="FunFam" id="3.20.20.120:FF:000001">
    <property type="entry name" value="Enolase"/>
    <property type="match status" value="1"/>
</dbReference>
<comment type="cofactor">
    <cofactor evidence="15">
        <name>Mg(2+)</name>
        <dbReference type="ChEBI" id="CHEBI:18420"/>
    </cofactor>
    <text evidence="15">Mg(2+) is required for catalysis and for stabilizing the dimer.</text>
</comment>
<keyword evidence="8 12" id="KW-0460">Magnesium</keyword>
<accession>A0A377FRV9</accession>
<dbReference type="PANTHER" id="PTHR11902">
    <property type="entry name" value="ENOLASE"/>
    <property type="match status" value="1"/>
</dbReference>
<feature type="binding site" evidence="14">
    <location>
        <begin position="366"/>
        <end position="369"/>
    </location>
    <ligand>
        <name>substrate</name>
    </ligand>
</feature>
<dbReference type="PRINTS" id="PR00148">
    <property type="entry name" value="ENOLASE"/>
</dbReference>
<comment type="similarity">
    <text evidence="2 12">Belongs to the enolase family.</text>
</comment>
<feature type="binding site" evidence="12 15">
    <location>
        <position position="287"/>
    </location>
    <ligand>
        <name>Mg(2+)</name>
        <dbReference type="ChEBI" id="CHEBI:18420"/>
    </ligand>
</feature>
<keyword evidence="7 12" id="KW-0479">Metal-binding</keyword>
<keyword evidence="6 12" id="KW-0964">Secreted</keyword>